<accession>E3PS09</accession>
<evidence type="ECO:0000313" key="1">
    <source>
        <dbReference type="EMBL" id="CBH21663.1"/>
    </source>
</evidence>
<keyword evidence="2" id="KW-1185">Reference proteome</keyword>
<organism evidence="1 2">
    <name type="scientific">Acetoanaerobium sticklandii (strain ATCC 12662 / DSM 519 / JCM 1433 / CCUG 9281 / NCIMB 10654 / HF)</name>
    <name type="common">Clostridium sticklandii</name>
    <dbReference type="NCBI Taxonomy" id="499177"/>
    <lineage>
        <taxon>Bacteria</taxon>
        <taxon>Bacillati</taxon>
        <taxon>Bacillota</taxon>
        <taxon>Clostridia</taxon>
        <taxon>Peptostreptococcales</taxon>
        <taxon>Filifactoraceae</taxon>
        <taxon>Acetoanaerobium</taxon>
    </lineage>
</organism>
<dbReference type="EMBL" id="FP565809">
    <property type="protein sequence ID" value="CBH21663.1"/>
    <property type="molecule type" value="Genomic_DNA"/>
</dbReference>
<gene>
    <name evidence="1" type="ordered locus">CLOST_1543</name>
</gene>
<dbReference type="HOGENOM" id="CLU_3134367_0_0_9"/>
<reference evidence="2" key="1">
    <citation type="journal article" date="2010" name="BMC Genomics">
        <title>Clostridium sticklandii, a specialist in amino acid degradation:revisiting its metabolism through its genome sequence.</title>
        <authorList>
            <person name="Fonknechten N."/>
            <person name="Chaussonnerie S."/>
            <person name="Tricot S."/>
            <person name="Lajus A."/>
            <person name="Andreesen J.R."/>
            <person name="Perchat N."/>
            <person name="Pelletier E."/>
            <person name="Gouyvenoux M."/>
            <person name="Barbe V."/>
            <person name="Salanoubat M."/>
            <person name="Le Paslier D."/>
            <person name="Weissenbach J."/>
            <person name="Cohen G.N."/>
            <person name="Kreimeyer A."/>
        </authorList>
    </citation>
    <scope>NUCLEOTIDE SEQUENCE [LARGE SCALE GENOMIC DNA]</scope>
    <source>
        <strain evidence="2">ATCC 12662 / DSM 519 / JCM 1433 / CCUG 9281 / NCIMB 10654 / HF</strain>
    </source>
</reference>
<proteinExistence type="predicted"/>
<evidence type="ECO:0000313" key="2">
    <source>
        <dbReference type="Proteomes" id="UP000007041"/>
    </source>
</evidence>
<dbReference type="AlphaFoldDB" id="E3PS09"/>
<protein>
    <submittedName>
        <fullName evidence="1">Uncharacterized protein</fullName>
    </submittedName>
</protein>
<name>E3PS09_ACESD</name>
<dbReference type="STRING" id="1511.CLOST_1543"/>
<dbReference type="KEGG" id="cst:CLOST_1543"/>
<sequence>MNVYVEGYTADHVENCPFCGSDYISYKPLKAKHRCEECKKEFYVIEDEE</sequence>
<dbReference type="Proteomes" id="UP000007041">
    <property type="component" value="Chromosome"/>
</dbReference>
<dbReference type="BioCyc" id="CSTI499177:GJE9-1595-MONOMER"/>